<dbReference type="PANTHER" id="PTHR13677">
    <property type="entry name" value="LD41638P"/>
    <property type="match status" value="1"/>
</dbReference>
<feature type="compositionally biased region" description="Low complexity" evidence="2">
    <location>
        <begin position="53"/>
        <end position="62"/>
    </location>
</feature>
<feature type="domain" description="UDENN" evidence="3">
    <location>
        <begin position="169"/>
        <end position="641"/>
    </location>
</feature>
<organism evidence="4 5">
    <name type="scientific">Lichtheimia ornata</name>
    <dbReference type="NCBI Taxonomy" id="688661"/>
    <lineage>
        <taxon>Eukaryota</taxon>
        <taxon>Fungi</taxon>
        <taxon>Fungi incertae sedis</taxon>
        <taxon>Mucoromycota</taxon>
        <taxon>Mucoromycotina</taxon>
        <taxon>Mucoromycetes</taxon>
        <taxon>Mucorales</taxon>
        <taxon>Lichtheimiaceae</taxon>
        <taxon>Lichtheimia</taxon>
    </lineage>
</organism>
<feature type="compositionally biased region" description="Acidic residues" evidence="2">
    <location>
        <begin position="22"/>
        <end position="31"/>
    </location>
</feature>
<dbReference type="PROSITE" id="PS50211">
    <property type="entry name" value="DENN"/>
    <property type="match status" value="1"/>
</dbReference>
<comment type="similarity">
    <text evidence="1">Belongs to the DENND6 family.</text>
</comment>
<dbReference type="InterPro" id="IPR037516">
    <property type="entry name" value="Tripartite_DENN"/>
</dbReference>
<gene>
    <name evidence="4" type="ORF">O0I10_000278</name>
</gene>
<dbReference type="PANTHER" id="PTHR13677:SF0">
    <property type="entry name" value="LD41638P"/>
    <property type="match status" value="1"/>
</dbReference>
<name>A0AAD7Y5D4_9FUNG</name>
<sequence length="701" mass="78770">MAMESDISNSHISSPFQVLTLSDDDVDDESDMASHTARPWSYASPRLHNSPLTTPSASPATTRKVAMSRYQEADIGDTPRMFSLKKQPSLSSSFLGKSLGKSSSQPNFFDDQPLSRSPSSLPPPPRPPSANALSTKSSALDLDITENGNDDTMLKLDPDDLAQFRRWMIGFCIVNFDLEIGQALDYVYPPMELTDLEKKNICFSAFPDSNVFEVGDQVYNVRVRASTAGLAVSGPTSTAGFLYGYVFFRQKKDPTIRRGYFQKSLVLLSQHPFVGLFSRLVALLGPVFFDNGQPMLEAACMNIANWSPVVEGKVLDLPFLGNLLQVEISRPFNPQLLETTSFDMNRLQPEEQIMASLPIGGLYHHFKDILQDLWLLWELILLAEPLVVMAPDPGVCSEAVVSLVNLINPIPYCGDYRPYFTIQDPDFKSFVTKNKPPSNLILGVTNPFFNTAVEHWPHIVRVGRQQLRKPDGTLITAHGNHIQPHKSKAALGSKANVLFEFIQGVTSKRKAVIAKDRQLLKMLTEASMRGYPPDWMLNNILRRHFVDLTEKFLGPLNRYFSTLIPNNTVFQADVGPPQLRPFQTEQFMKYLKEHGTQLPFKSTFKTRTSTSDPTKELYAQFLKCGNFAMWLQQRTTEAQSEMNQRYIQSLLLCEADPSRSSADTKSRIRDLLYPSSSVSSICITITDQQREQLKRVLDEGN</sequence>
<feature type="region of interest" description="Disordered" evidence="2">
    <location>
        <begin position="22"/>
        <end position="66"/>
    </location>
</feature>
<evidence type="ECO:0000259" key="3">
    <source>
        <dbReference type="PROSITE" id="PS50211"/>
    </source>
</evidence>
<keyword evidence="5" id="KW-1185">Reference proteome</keyword>
<dbReference type="GO" id="GO:0055037">
    <property type="term" value="C:recycling endosome"/>
    <property type="evidence" value="ECO:0007669"/>
    <property type="project" value="TreeGrafter"/>
</dbReference>
<dbReference type="RefSeq" id="XP_058348914.1">
    <property type="nucleotide sequence ID" value="XM_058480391.1"/>
</dbReference>
<dbReference type="AlphaFoldDB" id="A0AAD7Y5D4"/>
<dbReference type="Proteomes" id="UP001234581">
    <property type="component" value="Unassembled WGS sequence"/>
</dbReference>
<dbReference type="GO" id="GO:0005085">
    <property type="term" value="F:guanyl-nucleotide exchange factor activity"/>
    <property type="evidence" value="ECO:0007669"/>
    <property type="project" value="InterPro"/>
</dbReference>
<proteinExistence type="inferred from homology"/>
<evidence type="ECO:0000256" key="1">
    <source>
        <dbReference type="ARBA" id="ARBA00007159"/>
    </source>
</evidence>
<dbReference type="InterPro" id="IPR024224">
    <property type="entry name" value="DENND6"/>
</dbReference>
<evidence type="ECO:0000313" key="4">
    <source>
        <dbReference type="EMBL" id="KAJ8664002.1"/>
    </source>
</evidence>
<feature type="region of interest" description="Disordered" evidence="2">
    <location>
        <begin position="95"/>
        <end position="137"/>
    </location>
</feature>
<dbReference type="EMBL" id="JARTCD010000001">
    <property type="protein sequence ID" value="KAJ8664002.1"/>
    <property type="molecule type" value="Genomic_DNA"/>
</dbReference>
<protein>
    <recommendedName>
        <fullName evidence="3">UDENN domain-containing protein</fullName>
    </recommendedName>
</protein>
<evidence type="ECO:0000313" key="5">
    <source>
        <dbReference type="Proteomes" id="UP001234581"/>
    </source>
</evidence>
<reference evidence="4 5" key="1">
    <citation type="submission" date="2023-03" db="EMBL/GenBank/DDBJ databases">
        <title>Genome sequence of Lichtheimia ornata CBS 291.66.</title>
        <authorList>
            <person name="Mohabir J.T."/>
            <person name="Shea T.P."/>
            <person name="Kurbessoian T."/>
            <person name="Berby B."/>
            <person name="Fontaine J."/>
            <person name="Livny J."/>
            <person name="Gnirke A."/>
            <person name="Stajich J.E."/>
            <person name="Cuomo C.A."/>
        </authorList>
    </citation>
    <scope>NUCLEOTIDE SEQUENCE [LARGE SCALE GENOMIC DNA]</scope>
    <source>
        <strain evidence="4">CBS 291.66</strain>
    </source>
</reference>
<accession>A0AAD7Y5D4</accession>
<feature type="compositionally biased region" description="Low complexity" evidence="2">
    <location>
        <begin position="95"/>
        <end position="104"/>
    </location>
</feature>
<comment type="caution">
    <text evidence="4">The sequence shown here is derived from an EMBL/GenBank/DDBJ whole genome shotgun (WGS) entry which is preliminary data.</text>
</comment>
<dbReference type="GeneID" id="83207700"/>
<evidence type="ECO:0000256" key="2">
    <source>
        <dbReference type="SAM" id="MobiDB-lite"/>
    </source>
</evidence>